<evidence type="ECO:0000256" key="1">
    <source>
        <dbReference type="ARBA" id="ARBA00000439"/>
    </source>
</evidence>
<accession>A0A5N8XXS1</accession>
<dbReference type="Gene3D" id="3.20.20.80">
    <property type="entry name" value="Glycosidases"/>
    <property type="match status" value="1"/>
</dbReference>
<comment type="similarity">
    <text evidence="2">Belongs to the disproportionating enzyme family.</text>
</comment>
<keyword evidence="6 11" id="KW-0808">Transferase</keyword>
<dbReference type="AlphaFoldDB" id="A0A5N8XXS1"/>
<organism evidence="11 12">
    <name type="scientific">Streptomyces spongiae</name>
    <dbReference type="NCBI Taxonomy" id="565072"/>
    <lineage>
        <taxon>Bacteria</taxon>
        <taxon>Bacillati</taxon>
        <taxon>Actinomycetota</taxon>
        <taxon>Actinomycetes</taxon>
        <taxon>Kitasatosporales</taxon>
        <taxon>Streptomycetaceae</taxon>
        <taxon>Streptomyces</taxon>
    </lineage>
</organism>
<evidence type="ECO:0000313" key="12">
    <source>
        <dbReference type="Proteomes" id="UP000400924"/>
    </source>
</evidence>
<evidence type="ECO:0000256" key="10">
    <source>
        <dbReference type="SAM" id="MobiDB-lite"/>
    </source>
</evidence>
<dbReference type="Proteomes" id="UP000400924">
    <property type="component" value="Unassembled WGS sequence"/>
</dbReference>
<sequence>MARPADPAAEPSPAEDAESSESSSSPGNSPRPGSSSSPGNSPRPGTSPSPENSEGSASGTPLSRLASLHGVATSYSPSPDRTVAASDAAIVAALAALDVDASTPRTVHAALAARERELRERLLPPTVVCWGGQAPGALAGLPEGTRLRIETEQGELRSAAEQLPPGVHALRATAPDGRTADAHLVVAPSRLPAPPGRVYGLLVQLYSLLSRRSWGMGDLGDLAELTAWAGRALGAGFVQVNPLHAAVPG</sequence>
<dbReference type="Pfam" id="PF02446">
    <property type="entry name" value="Glyco_hydro_77"/>
    <property type="match status" value="1"/>
</dbReference>
<feature type="region of interest" description="Disordered" evidence="10">
    <location>
        <begin position="1"/>
        <end position="62"/>
    </location>
</feature>
<evidence type="ECO:0000256" key="6">
    <source>
        <dbReference type="ARBA" id="ARBA00022679"/>
    </source>
</evidence>
<keyword evidence="5" id="KW-0328">Glycosyltransferase</keyword>
<feature type="non-terminal residue" evidence="11">
    <location>
        <position position="249"/>
    </location>
</feature>
<reference evidence="11 12" key="1">
    <citation type="submission" date="2019-07" db="EMBL/GenBank/DDBJ databases">
        <title>New species of Amycolatopsis and Streptomyces.</title>
        <authorList>
            <person name="Duangmal K."/>
            <person name="Teo W.F.A."/>
            <person name="Lipun K."/>
        </authorList>
    </citation>
    <scope>NUCLEOTIDE SEQUENCE [LARGE SCALE GENOMIC DNA]</scope>
    <source>
        <strain evidence="11 12">NBRC 106415</strain>
    </source>
</reference>
<dbReference type="EMBL" id="VJZC01000730">
    <property type="protein sequence ID" value="MPY64169.1"/>
    <property type="molecule type" value="Genomic_DNA"/>
</dbReference>
<evidence type="ECO:0000256" key="4">
    <source>
        <dbReference type="ARBA" id="ARBA00020295"/>
    </source>
</evidence>
<evidence type="ECO:0000256" key="3">
    <source>
        <dbReference type="ARBA" id="ARBA00012560"/>
    </source>
</evidence>
<gene>
    <name evidence="11" type="ORF">FNH08_45555</name>
</gene>
<evidence type="ECO:0000256" key="5">
    <source>
        <dbReference type="ARBA" id="ARBA00022676"/>
    </source>
</evidence>
<feature type="compositionally biased region" description="Low complexity" evidence="10">
    <location>
        <begin position="1"/>
        <end position="12"/>
    </location>
</feature>
<evidence type="ECO:0000256" key="9">
    <source>
        <dbReference type="ARBA" id="ARBA00031501"/>
    </source>
</evidence>
<keyword evidence="7" id="KW-0119">Carbohydrate metabolism</keyword>
<comment type="catalytic activity">
    <reaction evidence="1">
        <text>Transfers a segment of a (1-&gt;4)-alpha-D-glucan to a new position in an acceptor, which may be glucose or a (1-&gt;4)-alpha-D-glucan.</text>
        <dbReference type="EC" id="2.4.1.25"/>
    </reaction>
</comment>
<feature type="compositionally biased region" description="Low complexity" evidence="10">
    <location>
        <begin position="20"/>
        <end position="50"/>
    </location>
</feature>
<name>A0A5N8XXS1_9ACTN</name>
<evidence type="ECO:0000256" key="2">
    <source>
        <dbReference type="ARBA" id="ARBA00005684"/>
    </source>
</evidence>
<feature type="compositionally biased region" description="Polar residues" evidence="10">
    <location>
        <begin position="51"/>
        <end position="61"/>
    </location>
</feature>
<keyword evidence="12" id="KW-1185">Reference proteome</keyword>
<dbReference type="GO" id="GO:0016740">
    <property type="term" value="F:transferase activity"/>
    <property type="evidence" value="ECO:0007669"/>
    <property type="project" value="UniProtKB-KW"/>
</dbReference>
<evidence type="ECO:0000256" key="7">
    <source>
        <dbReference type="ARBA" id="ARBA00023277"/>
    </source>
</evidence>
<dbReference type="SUPFAM" id="SSF51445">
    <property type="entry name" value="(Trans)glycosidases"/>
    <property type="match status" value="1"/>
</dbReference>
<comment type="caution">
    <text evidence="11">The sequence shown here is derived from an EMBL/GenBank/DDBJ whole genome shotgun (WGS) entry which is preliminary data.</text>
</comment>
<dbReference type="InterPro" id="IPR017853">
    <property type="entry name" value="GH"/>
</dbReference>
<proteinExistence type="inferred from homology"/>
<protein>
    <recommendedName>
        <fullName evidence="4">4-alpha-glucanotransferase</fullName>
        <ecNumber evidence="3">2.4.1.25</ecNumber>
    </recommendedName>
    <alternativeName>
        <fullName evidence="8">Amylomaltase</fullName>
    </alternativeName>
    <alternativeName>
        <fullName evidence="9">Disproportionating enzyme</fullName>
    </alternativeName>
</protein>
<evidence type="ECO:0000256" key="8">
    <source>
        <dbReference type="ARBA" id="ARBA00031423"/>
    </source>
</evidence>
<dbReference type="InterPro" id="IPR003385">
    <property type="entry name" value="Glyco_hydro_77"/>
</dbReference>
<evidence type="ECO:0000313" key="11">
    <source>
        <dbReference type="EMBL" id="MPY64169.1"/>
    </source>
</evidence>
<dbReference type="EC" id="2.4.1.25" evidence="3"/>